<evidence type="ECO:0000256" key="1">
    <source>
        <dbReference type="ARBA" id="ARBA00005964"/>
    </source>
</evidence>
<accession>A0A821XI51</accession>
<dbReference type="InterPro" id="IPR002018">
    <property type="entry name" value="CarbesteraseB"/>
</dbReference>
<organism evidence="4 5">
    <name type="scientific">Rotaria socialis</name>
    <dbReference type="NCBI Taxonomy" id="392032"/>
    <lineage>
        <taxon>Eukaryota</taxon>
        <taxon>Metazoa</taxon>
        <taxon>Spiralia</taxon>
        <taxon>Gnathifera</taxon>
        <taxon>Rotifera</taxon>
        <taxon>Eurotatoria</taxon>
        <taxon>Bdelloidea</taxon>
        <taxon>Philodinida</taxon>
        <taxon>Philodinidae</taxon>
        <taxon>Rotaria</taxon>
    </lineage>
</organism>
<comment type="similarity">
    <text evidence="1">Belongs to the type-B carboxylesterase/lipase family.</text>
</comment>
<comment type="caution">
    <text evidence="4">The sequence shown here is derived from an EMBL/GenBank/DDBJ whole genome shotgun (WGS) entry which is preliminary data.</text>
</comment>
<evidence type="ECO:0000256" key="2">
    <source>
        <dbReference type="ARBA" id="ARBA00022801"/>
    </source>
</evidence>
<protein>
    <recommendedName>
        <fullName evidence="3">Carboxylesterase type B domain-containing protein</fullName>
    </recommendedName>
</protein>
<proteinExistence type="inferred from homology"/>
<evidence type="ECO:0000259" key="3">
    <source>
        <dbReference type="Pfam" id="PF00135"/>
    </source>
</evidence>
<dbReference type="EMBL" id="CAJOBS010010886">
    <property type="protein sequence ID" value="CAF4942982.1"/>
    <property type="molecule type" value="Genomic_DNA"/>
</dbReference>
<gene>
    <name evidence="4" type="ORF">TOA249_LOCUS33477</name>
</gene>
<feature type="non-terminal residue" evidence="4">
    <location>
        <position position="193"/>
    </location>
</feature>
<sequence>APDDCSESPDCYCSLFYNYSRLISDVLFFNDYYRFLTQRVQYSKKTFAYEYSYRTSQDHQTLCNDYLYKHKLVGHFAELEYTWGTPLLFEKTNSTNKLIPLINYILYDQNATHSYTDEQIAFSELMIEQWSNFIKTGQPNSKTKFENPWIPIVNISDGLVMHFTMHQNEMKKFEIPLSVQFWMNTCSTIETSK</sequence>
<dbReference type="Pfam" id="PF00135">
    <property type="entry name" value="COesterase"/>
    <property type="match status" value="1"/>
</dbReference>
<evidence type="ECO:0000313" key="5">
    <source>
        <dbReference type="Proteomes" id="UP000663838"/>
    </source>
</evidence>
<dbReference type="AlphaFoldDB" id="A0A821XI51"/>
<keyword evidence="2" id="KW-0378">Hydrolase</keyword>
<feature type="non-terminal residue" evidence="4">
    <location>
        <position position="1"/>
    </location>
</feature>
<name>A0A821XI51_9BILA</name>
<dbReference type="Gene3D" id="3.40.50.1820">
    <property type="entry name" value="alpha/beta hydrolase"/>
    <property type="match status" value="1"/>
</dbReference>
<dbReference type="Proteomes" id="UP000663838">
    <property type="component" value="Unassembled WGS sequence"/>
</dbReference>
<dbReference type="GO" id="GO:0016787">
    <property type="term" value="F:hydrolase activity"/>
    <property type="evidence" value="ECO:0007669"/>
    <property type="project" value="UniProtKB-KW"/>
</dbReference>
<dbReference type="InterPro" id="IPR029058">
    <property type="entry name" value="AB_hydrolase_fold"/>
</dbReference>
<dbReference type="PANTHER" id="PTHR43142:SF1">
    <property type="entry name" value="CARBOXYLIC ESTER HYDROLASE"/>
    <property type="match status" value="1"/>
</dbReference>
<evidence type="ECO:0000313" key="4">
    <source>
        <dbReference type="EMBL" id="CAF4942982.1"/>
    </source>
</evidence>
<dbReference type="PANTHER" id="PTHR43142">
    <property type="entry name" value="CARBOXYLIC ESTER HYDROLASE"/>
    <property type="match status" value="1"/>
</dbReference>
<dbReference type="SUPFAM" id="SSF53474">
    <property type="entry name" value="alpha/beta-Hydrolases"/>
    <property type="match status" value="1"/>
</dbReference>
<feature type="domain" description="Carboxylesterase type B" evidence="3">
    <location>
        <begin position="17"/>
        <end position="182"/>
    </location>
</feature>
<reference evidence="4" key="1">
    <citation type="submission" date="2021-02" db="EMBL/GenBank/DDBJ databases">
        <authorList>
            <person name="Nowell W R."/>
        </authorList>
    </citation>
    <scope>NUCLEOTIDE SEQUENCE</scope>
</reference>